<evidence type="ECO:0000313" key="3">
    <source>
        <dbReference type="Proteomes" id="UP000178379"/>
    </source>
</evidence>
<proteinExistence type="predicted"/>
<accession>A0A1F6SWZ1</accession>
<dbReference type="SUPFAM" id="SSF141371">
    <property type="entry name" value="PilZ domain-like"/>
    <property type="match status" value="1"/>
</dbReference>
<reference evidence="2 3" key="1">
    <citation type="journal article" date="2016" name="Nat. Commun.">
        <title>Thousands of microbial genomes shed light on interconnected biogeochemical processes in an aquifer system.</title>
        <authorList>
            <person name="Anantharaman K."/>
            <person name="Brown C.T."/>
            <person name="Hug L.A."/>
            <person name="Sharon I."/>
            <person name="Castelle C.J."/>
            <person name="Probst A.J."/>
            <person name="Thomas B.C."/>
            <person name="Singh A."/>
            <person name="Wilkins M.J."/>
            <person name="Karaoz U."/>
            <person name="Brodie E.L."/>
            <person name="Williams K.H."/>
            <person name="Hubbard S.S."/>
            <person name="Banfield J.F."/>
        </authorList>
    </citation>
    <scope>NUCLEOTIDE SEQUENCE [LARGE SCALE GENOMIC DNA]</scope>
</reference>
<dbReference type="InterPro" id="IPR009875">
    <property type="entry name" value="PilZ_domain"/>
</dbReference>
<protein>
    <recommendedName>
        <fullName evidence="1">PilZ domain-containing protein</fullName>
    </recommendedName>
</protein>
<gene>
    <name evidence="2" type="ORF">A2140_08405</name>
</gene>
<dbReference type="Pfam" id="PF07238">
    <property type="entry name" value="PilZ"/>
    <property type="match status" value="1"/>
</dbReference>
<comment type="caution">
    <text evidence="2">The sequence shown here is derived from an EMBL/GenBank/DDBJ whole genome shotgun (WGS) entry which is preliminary data.</text>
</comment>
<name>A0A1F6SWZ1_9PROT</name>
<dbReference type="Gene3D" id="2.40.10.220">
    <property type="entry name" value="predicted glycosyltransferase like domains"/>
    <property type="match status" value="1"/>
</dbReference>
<evidence type="ECO:0000259" key="1">
    <source>
        <dbReference type="Pfam" id="PF07238"/>
    </source>
</evidence>
<feature type="domain" description="PilZ" evidence="1">
    <location>
        <begin position="31"/>
        <end position="119"/>
    </location>
</feature>
<organism evidence="2 3">
    <name type="scientific">Candidatus Muproteobacteria bacterium RBG_16_62_13</name>
    <dbReference type="NCBI Taxonomy" id="1817756"/>
    <lineage>
        <taxon>Bacteria</taxon>
        <taxon>Pseudomonadati</taxon>
        <taxon>Pseudomonadota</taxon>
        <taxon>Candidatus Muproteobacteria</taxon>
    </lineage>
</organism>
<dbReference type="GO" id="GO:0035438">
    <property type="term" value="F:cyclic-di-GMP binding"/>
    <property type="evidence" value="ECO:0007669"/>
    <property type="project" value="InterPro"/>
</dbReference>
<sequence>MSTRPKSKIDGFTHATAQKILARHKGSDTEHRFNERLPIEISAVINYDMHAVIGTLRDISANGCFIEIDPSELPVRNTLELAMSVQTRSGETRYYRLPVLVRRVTENGAAVSFNDLGREMYFTLAETVQAIDPAHS</sequence>
<dbReference type="Proteomes" id="UP000178379">
    <property type="component" value="Unassembled WGS sequence"/>
</dbReference>
<dbReference type="EMBL" id="MFSQ01000151">
    <property type="protein sequence ID" value="OGI37245.1"/>
    <property type="molecule type" value="Genomic_DNA"/>
</dbReference>
<dbReference type="AlphaFoldDB" id="A0A1F6SWZ1"/>
<dbReference type="STRING" id="1817756.A2140_08405"/>
<evidence type="ECO:0000313" key="2">
    <source>
        <dbReference type="EMBL" id="OGI37245.1"/>
    </source>
</evidence>